<name>A0A6J7EC23_9ZZZZ</name>
<dbReference type="AlphaFoldDB" id="A0A6J7EC23"/>
<feature type="domain" description="FlgD/Vpr Ig-like" evidence="2">
    <location>
        <begin position="391"/>
        <end position="446"/>
    </location>
</feature>
<dbReference type="Pfam" id="PF13860">
    <property type="entry name" value="FlgD_ig"/>
    <property type="match status" value="2"/>
</dbReference>
<organism evidence="3">
    <name type="scientific">freshwater metagenome</name>
    <dbReference type="NCBI Taxonomy" id="449393"/>
    <lineage>
        <taxon>unclassified sequences</taxon>
        <taxon>metagenomes</taxon>
        <taxon>ecological metagenomes</taxon>
    </lineage>
</organism>
<feature type="domain" description="FlgD/Vpr Ig-like" evidence="2">
    <location>
        <begin position="284"/>
        <end position="340"/>
    </location>
</feature>
<evidence type="ECO:0000259" key="2">
    <source>
        <dbReference type="Pfam" id="PF13860"/>
    </source>
</evidence>
<reference evidence="3" key="1">
    <citation type="submission" date="2020-05" db="EMBL/GenBank/DDBJ databases">
        <authorList>
            <person name="Chiriac C."/>
            <person name="Salcher M."/>
            <person name="Ghai R."/>
            <person name="Kavagutti S V."/>
        </authorList>
    </citation>
    <scope>NUCLEOTIDE SEQUENCE</scope>
</reference>
<feature type="region of interest" description="Disordered" evidence="1">
    <location>
        <begin position="1"/>
        <end position="58"/>
    </location>
</feature>
<protein>
    <submittedName>
        <fullName evidence="3">Unannotated protein</fullName>
    </submittedName>
</protein>
<accession>A0A6J7EC23</accession>
<dbReference type="InterPro" id="IPR025965">
    <property type="entry name" value="FlgD/Vpr_Ig-like"/>
</dbReference>
<dbReference type="EMBL" id="CAFBLM010000095">
    <property type="protein sequence ID" value="CAB4880782.1"/>
    <property type="molecule type" value="Genomic_DNA"/>
</dbReference>
<gene>
    <name evidence="3" type="ORF">UFOPK3401_01427</name>
</gene>
<dbReference type="InterPro" id="IPR013783">
    <property type="entry name" value="Ig-like_fold"/>
</dbReference>
<feature type="compositionally biased region" description="Polar residues" evidence="1">
    <location>
        <begin position="14"/>
        <end position="24"/>
    </location>
</feature>
<sequence length="624" mass="66283">MAVPVGAAEVSPKQKISPQSTNSKDAPRKSGARLASSDSLGTFRKSLQARAPRPKRQTALTLGPAAVLSTPIFSSPAPGAVVSGEVTVIVSSTAPDVQFAMRILDSDSQWITLQTTTQTVSAGVASAVFPTWGFHGTLNFLAQDVVVGTYGSAASLSVEARNPAPVLIRPISGEVFTGSSFEAEATAGGGGVRFLVDGAFVGDVSNAPYVATISTADLSFGSHSVSAVQCDSSFYSCDWANVSNVANIRVGSLKPRIRAISPGVFSPNNDGTSDVARVVFVLDRTQKVVVRVKDQYGNTVRGPSNLGTLGAGVRSWVWNGKSNTVRTVSNGRYSVELSSSATINGVRITGSATREVRVDTSRPRMSGVRPSSSTFYPYKDNYRDYTTLRGYTNEYARAVTVQVFNSSNRIVRSISESGVPAGYVGLSWNGRSNSGAPLPAGLYKFRFLIRDSAGNLLTTGKVGVVASAKKVTRVAFTQTMSASDAFDEMTSGSYYESSSGNGSQLLWGDPFFDDPDIALYSWPLPSSIRGYSQVLLEVCSAREGYSLPLARAGYVDANTYDGSISYVTDLGDSSDTCYGLDGYSPSSFRAGRTLAWIAGNTDIIDLSYWDLAGFRISGYRYVIK</sequence>
<evidence type="ECO:0000313" key="3">
    <source>
        <dbReference type="EMBL" id="CAB4880782.1"/>
    </source>
</evidence>
<proteinExistence type="predicted"/>
<dbReference type="Gene3D" id="2.60.40.4070">
    <property type="match status" value="2"/>
</dbReference>
<dbReference type="Gene3D" id="2.60.40.10">
    <property type="entry name" value="Immunoglobulins"/>
    <property type="match status" value="1"/>
</dbReference>
<evidence type="ECO:0000256" key="1">
    <source>
        <dbReference type="SAM" id="MobiDB-lite"/>
    </source>
</evidence>